<protein>
    <submittedName>
        <fullName evidence="1">Uncharacterized protein</fullName>
    </submittedName>
</protein>
<dbReference type="EMBL" id="GBXM01097605">
    <property type="protein sequence ID" value="JAH10972.1"/>
    <property type="molecule type" value="Transcribed_RNA"/>
</dbReference>
<reference evidence="1" key="2">
    <citation type="journal article" date="2015" name="Fish Shellfish Immunol.">
        <title>Early steps in the European eel (Anguilla anguilla)-Vibrio vulnificus interaction in the gills: Role of the RtxA13 toxin.</title>
        <authorList>
            <person name="Callol A."/>
            <person name="Pajuelo D."/>
            <person name="Ebbesson L."/>
            <person name="Teles M."/>
            <person name="MacKenzie S."/>
            <person name="Amaro C."/>
        </authorList>
    </citation>
    <scope>NUCLEOTIDE SEQUENCE</scope>
</reference>
<organism evidence="1">
    <name type="scientific">Anguilla anguilla</name>
    <name type="common">European freshwater eel</name>
    <name type="synonym">Muraena anguilla</name>
    <dbReference type="NCBI Taxonomy" id="7936"/>
    <lineage>
        <taxon>Eukaryota</taxon>
        <taxon>Metazoa</taxon>
        <taxon>Chordata</taxon>
        <taxon>Craniata</taxon>
        <taxon>Vertebrata</taxon>
        <taxon>Euteleostomi</taxon>
        <taxon>Actinopterygii</taxon>
        <taxon>Neopterygii</taxon>
        <taxon>Teleostei</taxon>
        <taxon>Anguilliformes</taxon>
        <taxon>Anguillidae</taxon>
        <taxon>Anguilla</taxon>
    </lineage>
</organism>
<proteinExistence type="predicted"/>
<sequence>MVGGSVLIQLRLKVDLAFSSLAVLPGLPEAFCDWWRAMNTGNLQLAF</sequence>
<reference evidence="1" key="1">
    <citation type="submission" date="2014-11" db="EMBL/GenBank/DDBJ databases">
        <authorList>
            <person name="Amaro Gonzalez C."/>
        </authorList>
    </citation>
    <scope>NUCLEOTIDE SEQUENCE</scope>
</reference>
<name>A0A0E9Q376_ANGAN</name>
<evidence type="ECO:0000313" key="1">
    <source>
        <dbReference type="EMBL" id="JAH10972.1"/>
    </source>
</evidence>
<dbReference type="AlphaFoldDB" id="A0A0E9Q376"/>
<accession>A0A0E9Q376</accession>